<feature type="compositionally biased region" description="Basic residues" evidence="1">
    <location>
        <begin position="123"/>
        <end position="161"/>
    </location>
</feature>
<reference evidence="2 3" key="1">
    <citation type="submission" date="2020-08" db="EMBL/GenBank/DDBJ databases">
        <title>Sequencing the genomes of 1000 actinobacteria strains.</title>
        <authorList>
            <person name="Klenk H.-P."/>
        </authorList>
    </citation>
    <scope>NUCLEOTIDE SEQUENCE [LARGE SCALE GENOMIC DNA]</scope>
    <source>
        <strain evidence="2 3">DSM 44598</strain>
    </source>
</reference>
<dbReference type="CDD" id="cd02980">
    <property type="entry name" value="TRX_Fd_family"/>
    <property type="match status" value="1"/>
</dbReference>
<sequence length="209" mass="22370">MNAIDGAPCRLTVCRGCCCGTKKKVPGVDHKAQLARLSAIDDHSARRVPVRTSKCLGICFQANVVVVQPSQEGRAAGGRPVWLGQMTEDKLLDAVDDWIFDGGPGIAPLPAVLEEHVTSKDAKKPKKNKKPKQSKAAKKERKKAKEKSAKKEKKARKKARKKETEALRSRTAPPGAPGKNKSDKAKGAGKGGKGGSGKDRTRKDESGKS</sequence>
<evidence type="ECO:0000256" key="1">
    <source>
        <dbReference type="SAM" id="MobiDB-lite"/>
    </source>
</evidence>
<dbReference type="InterPro" id="IPR036249">
    <property type="entry name" value="Thioredoxin-like_sf"/>
</dbReference>
<feature type="region of interest" description="Disordered" evidence="1">
    <location>
        <begin position="117"/>
        <end position="209"/>
    </location>
</feature>
<feature type="compositionally biased region" description="Basic and acidic residues" evidence="1">
    <location>
        <begin position="196"/>
        <end position="209"/>
    </location>
</feature>
<comment type="caution">
    <text evidence="2">The sequence shown here is derived from an EMBL/GenBank/DDBJ whole genome shotgun (WGS) entry which is preliminary data.</text>
</comment>
<accession>A0A840W5D8</accession>
<dbReference type="AlphaFoldDB" id="A0A840W5D8"/>
<keyword evidence="3" id="KW-1185">Reference proteome</keyword>
<dbReference type="Proteomes" id="UP000579647">
    <property type="component" value="Unassembled WGS sequence"/>
</dbReference>
<dbReference type="Gene3D" id="3.40.30.10">
    <property type="entry name" value="Glutaredoxin"/>
    <property type="match status" value="1"/>
</dbReference>
<gene>
    <name evidence="2" type="ORF">HNR07_003306</name>
</gene>
<name>A0A840W5D8_9ACTN</name>
<evidence type="ECO:0000313" key="2">
    <source>
        <dbReference type="EMBL" id="MBB5492169.1"/>
    </source>
</evidence>
<protein>
    <submittedName>
        <fullName evidence="2">(2Fe-2S) ferredoxin</fullName>
    </submittedName>
</protein>
<dbReference type="SUPFAM" id="SSF52833">
    <property type="entry name" value="Thioredoxin-like"/>
    <property type="match status" value="1"/>
</dbReference>
<dbReference type="EMBL" id="JACHDO010000001">
    <property type="protein sequence ID" value="MBB5492169.1"/>
    <property type="molecule type" value="Genomic_DNA"/>
</dbReference>
<evidence type="ECO:0000313" key="3">
    <source>
        <dbReference type="Proteomes" id="UP000579647"/>
    </source>
</evidence>
<proteinExistence type="predicted"/>
<organism evidence="2 3">
    <name type="scientific">Nocardiopsis metallicus</name>
    <dbReference type="NCBI Taxonomy" id="179819"/>
    <lineage>
        <taxon>Bacteria</taxon>
        <taxon>Bacillati</taxon>
        <taxon>Actinomycetota</taxon>
        <taxon>Actinomycetes</taxon>
        <taxon>Streptosporangiales</taxon>
        <taxon>Nocardiopsidaceae</taxon>
        <taxon>Nocardiopsis</taxon>
    </lineage>
</organism>